<organism evidence="2 3">
    <name type="scientific">Bacillus cereus 03BB108</name>
    <dbReference type="NCBI Taxonomy" id="451709"/>
    <lineage>
        <taxon>Bacteria</taxon>
        <taxon>Bacillati</taxon>
        <taxon>Bacillota</taxon>
        <taxon>Bacilli</taxon>
        <taxon>Bacillales</taxon>
        <taxon>Bacillaceae</taxon>
        <taxon>Bacillus</taxon>
        <taxon>Bacillus cereus group</taxon>
    </lineage>
</organism>
<evidence type="ECO:0000256" key="1">
    <source>
        <dbReference type="SAM" id="SignalP"/>
    </source>
</evidence>
<reference evidence="2 3" key="1">
    <citation type="journal article" date="2015" name="Genome Announc.">
        <title>Complete genome sequences for 35 biothreat assay-relevant bacillus species.</title>
        <authorList>
            <person name="Johnson S.L."/>
            <person name="Daligault H.E."/>
            <person name="Davenport K.W."/>
            <person name="Jaissle J."/>
            <person name="Frey K.G."/>
            <person name="Ladner J.T."/>
            <person name="Broomall S.M."/>
            <person name="Bishop-Lilly K.A."/>
            <person name="Bruce D.C."/>
            <person name="Gibbons H.S."/>
            <person name="Coyne S.R."/>
            <person name="Lo C.C."/>
            <person name="Meincke L."/>
            <person name="Munk A.C."/>
            <person name="Koroleva G.I."/>
            <person name="Rosenzweig C.N."/>
            <person name="Palacios G.F."/>
            <person name="Redden C.L."/>
            <person name="Minogue T.D."/>
            <person name="Chain P.S."/>
        </authorList>
    </citation>
    <scope>NUCLEOTIDE SEQUENCE [LARGE SCALE GENOMIC DNA]</scope>
    <source>
        <strain evidence="2 3">03BB108</strain>
    </source>
</reference>
<name>A0AAN0SQQ6_BACCE</name>
<feature type="chain" id="PRO_5042979479" description="Beta-channel forming cytolysin" evidence="1">
    <location>
        <begin position="25"/>
        <end position="249"/>
    </location>
</feature>
<evidence type="ECO:0000313" key="2">
    <source>
        <dbReference type="EMBL" id="AJI08720.1"/>
    </source>
</evidence>
<evidence type="ECO:0008006" key="4">
    <source>
        <dbReference type="Google" id="ProtNLM"/>
    </source>
</evidence>
<geneLocation type="plasmid" evidence="2 3">
    <name>pBFI_1</name>
</geneLocation>
<sequence length="249" mass="27560">MKKVLASLSLGAMLALSSPLFASADSNNDQQVLTGFLESVKSNDIQTALTYTDDNRFESYEEKKSKYEGLFKKDQLISYKNIEKQEDGTYTAELSFLNGGSAKVPFNVLSDKVNISFDSLENSKYEVIKKGTEPVELKTLATLVSWDFWARAKASVFYSNGTFSISGSSATLKLSQNNDSDLTPGITYAVVQQHWYGDDVWGSRRVQGRITNGSYNITGSGSYTGAQMRFTTDNDPYMTRYNGTGSLSR</sequence>
<feature type="signal peptide" evidence="1">
    <location>
        <begin position="1"/>
        <end position="24"/>
    </location>
</feature>
<gene>
    <name evidence="2" type="ORF">AK40_5632</name>
</gene>
<accession>A0AAN0SQQ6</accession>
<keyword evidence="2" id="KW-0614">Plasmid</keyword>
<dbReference type="AlphaFoldDB" id="A0AAN0SQQ6"/>
<dbReference type="EMBL" id="CP009639">
    <property type="protein sequence ID" value="AJI08720.1"/>
    <property type="molecule type" value="Genomic_DNA"/>
</dbReference>
<dbReference type="Proteomes" id="UP000031861">
    <property type="component" value="Plasmid pBFI_1"/>
</dbReference>
<keyword evidence="1" id="KW-0732">Signal</keyword>
<dbReference type="RefSeq" id="WP_001995792.1">
    <property type="nucleotide sequence ID" value="NZ_CP009639.1"/>
</dbReference>
<proteinExistence type="predicted"/>
<protein>
    <recommendedName>
        <fullName evidence="4">Beta-channel forming cytolysin</fullName>
    </recommendedName>
</protein>
<evidence type="ECO:0000313" key="3">
    <source>
        <dbReference type="Proteomes" id="UP000031861"/>
    </source>
</evidence>